<protein>
    <submittedName>
        <fullName evidence="2">Uncharacterized protein</fullName>
    </submittedName>
</protein>
<proteinExistence type="predicted"/>
<gene>
    <name evidence="2" type="ORF">DW813_02105</name>
</gene>
<dbReference type="EMBL" id="QSIQ01000002">
    <property type="protein sequence ID" value="RHD05751.1"/>
    <property type="molecule type" value="Genomic_DNA"/>
</dbReference>
<dbReference type="Proteomes" id="UP000266391">
    <property type="component" value="Unassembled WGS sequence"/>
</dbReference>
<evidence type="ECO:0000313" key="2">
    <source>
        <dbReference type="EMBL" id="RHD05751.1"/>
    </source>
</evidence>
<evidence type="ECO:0000256" key="1">
    <source>
        <dbReference type="SAM" id="Phobius"/>
    </source>
</evidence>
<reference evidence="2 3" key="1">
    <citation type="submission" date="2018-08" db="EMBL/GenBank/DDBJ databases">
        <title>A genome reference for cultivated species of the human gut microbiota.</title>
        <authorList>
            <person name="Zou Y."/>
            <person name="Xue W."/>
            <person name="Luo G."/>
        </authorList>
    </citation>
    <scope>NUCLEOTIDE SEQUENCE [LARGE SCALE GENOMIC DNA]</scope>
    <source>
        <strain evidence="2 3">AM32-8LB</strain>
    </source>
</reference>
<name>A0A396AIG9_9FIRM</name>
<keyword evidence="1" id="KW-1133">Transmembrane helix</keyword>
<organism evidence="2 3">
    <name type="scientific">Roseburia inulinivorans</name>
    <dbReference type="NCBI Taxonomy" id="360807"/>
    <lineage>
        <taxon>Bacteria</taxon>
        <taxon>Bacillati</taxon>
        <taxon>Bacillota</taxon>
        <taxon>Clostridia</taxon>
        <taxon>Lachnospirales</taxon>
        <taxon>Lachnospiraceae</taxon>
        <taxon>Roseburia</taxon>
    </lineage>
</organism>
<evidence type="ECO:0000313" key="3">
    <source>
        <dbReference type="Proteomes" id="UP000266391"/>
    </source>
</evidence>
<feature type="transmembrane region" description="Helical" evidence="1">
    <location>
        <begin position="12"/>
        <end position="30"/>
    </location>
</feature>
<keyword evidence="1" id="KW-0812">Transmembrane</keyword>
<dbReference type="RefSeq" id="WP_118091924.1">
    <property type="nucleotide sequence ID" value="NZ_QSIQ01000002.1"/>
</dbReference>
<accession>A0A396AIG9</accession>
<comment type="caution">
    <text evidence="2">The sequence shown here is derived from an EMBL/GenBank/DDBJ whole genome shotgun (WGS) entry which is preliminary data.</text>
</comment>
<sequence>MNRIQHKKWIDTLGIGLFILTMLYMCGLTSNKDEIEIEQNVVTEDKIQQEADNELPADFPKDLFFNSGVGGWRTYLRLNRDGSFTGEYSDFNAYAEDDFPKGTVTICEFEGKFTNIQRMDQYHYTMSLEKLEILDIPEMWIENGYRFLKEDEPYGLENGEKFILYMPETPIEQLSEDFLIWWLSWYYSEEETVRPEKLSCYGMCNEAMQYGFFSYEGMDAFEPYISK</sequence>
<dbReference type="AlphaFoldDB" id="A0A396AIG9"/>
<keyword evidence="1" id="KW-0472">Membrane</keyword>